<dbReference type="Proteomes" id="UP001213680">
    <property type="component" value="Chromosome"/>
</dbReference>
<protein>
    <submittedName>
        <fullName evidence="1">Uncharacterized protein</fullName>
    </submittedName>
</protein>
<dbReference type="RefSeq" id="WP_214698669.1">
    <property type="nucleotide sequence ID" value="NZ_CP118099.1"/>
</dbReference>
<organism evidence="1 2">
    <name type="scientific">Exiguobacterium marinum</name>
    <dbReference type="NCBI Taxonomy" id="273528"/>
    <lineage>
        <taxon>Bacteria</taxon>
        <taxon>Bacillati</taxon>
        <taxon>Bacillota</taxon>
        <taxon>Bacilli</taxon>
        <taxon>Bacillales</taxon>
        <taxon>Bacillales Family XII. Incertae Sedis</taxon>
        <taxon>Exiguobacterium</taxon>
    </lineage>
</organism>
<keyword evidence="2" id="KW-1185">Reference proteome</keyword>
<proteinExistence type="predicted"/>
<reference evidence="1 2" key="1">
    <citation type="submission" date="2023-02" db="EMBL/GenBank/DDBJ databases">
        <title>A bacterium isolated from plastisphere.</title>
        <authorList>
            <person name="Sun Y."/>
        </authorList>
    </citation>
    <scope>NUCLEOTIDE SEQUENCE [LARGE SCALE GENOMIC DNA]</scope>
    <source>
        <strain evidence="2">a-1</strain>
    </source>
</reference>
<dbReference type="EMBL" id="CP118099">
    <property type="protein sequence ID" value="WDH74660.1"/>
    <property type="molecule type" value="Genomic_DNA"/>
</dbReference>
<name>A0ABY7WVT2_9BACL</name>
<evidence type="ECO:0000313" key="2">
    <source>
        <dbReference type="Proteomes" id="UP001213680"/>
    </source>
</evidence>
<evidence type="ECO:0000313" key="1">
    <source>
        <dbReference type="EMBL" id="WDH74660.1"/>
    </source>
</evidence>
<accession>A0ABY7WVT2</accession>
<gene>
    <name evidence="1" type="ORF">PTI97_07365</name>
</gene>
<sequence>MERADIYRMIQRVLSNREGTLERGITFSWTTDGDERIVGLVFDLLLDRSFLLNKTSLLTEVQEVAHLVGCRPEEIVHAFSCLSGIRLESNHITERLMTIEEATISGDGLISVTIRLGGWLTHQLHQICLRDALLPC</sequence>